<evidence type="ECO:0000256" key="7">
    <source>
        <dbReference type="ARBA" id="ARBA00023136"/>
    </source>
</evidence>
<dbReference type="Gene3D" id="2.60.40.2610">
    <property type="entry name" value="Outer membrane usher protein FimD, plug domain"/>
    <property type="match status" value="1"/>
</dbReference>
<evidence type="ECO:0000256" key="5">
    <source>
        <dbReference type="ARBA" id="ARBA00022692"/>
    </source>
</evidence>
<keyword evidence="4" id="KW-1134">Transmembrane beta strand</keyword>
<organism evidence="13 14">
    <name type="scientific">Paraburkholderia caffeinitolerans</name>
    <dbReference type="NCBI Taxonomy" id="1723730"/>
    <lineage>
        <taxon>Bacteria</taxon>
        <taxon>Pseudomonadati</taxon>
        <taxon>Pseudomonadota</taxon>
        <taxon>Betaproteobacteria</taxon>
        <taxon>Burkholderiales</taxon>
        <taxon>Burkholderiaceae</taxon>
        <taxon>Paraburkholderia</taxon>
    </lineage>
</organism>
<dbReference type="RefSeq" id="WP_227875467.1">
    <property type="nucleotide sequence ID" value="NZ_CADIKL010000066.1"/>
</dbReference>
<feature type="domain" description="PapC-like C-terminal" evidence="11">
    <location>
        <begin position="839"/>
        <end position="902"/>
    </location>
</feature>
<evidence type="ECO:0000313" key="13">
    <source>
        <dbReference type="EMBL" id="CAB3809322.1"/>
    </source>
</evidence>
<dbReference type="GO" id="GO:0009279">
    <property type="term" value="C:cell outer membrane"/>
    <property type="evidence" value="ECO:0007669"/>
    <property type="project" value="UniProtKB-SubCell"/>
</dbReference>
<evidence type="ECO:0000256" key="1">
    <source>
        <dbReference type="ARBA" id="ARBA00004571"/>
    </source>
</evidence>
<evidence type="ECO:0000256" key="10">
    <source>
        <dbReference type="SAM" id="MobiDB-lite"/>
    </source>
</evidence>
<protein>
    <submittedName>
        <fullName evidence="13">Outer membrane usher protein FimD</fullName>
    </submittedName>
</protein>
<evidence type="ECO:0000313" key="14">
    <source>
        <dbReference type="Proteomes" id="UP000494119"/>
    </source>
</evidence>
<dbReference type="InterPro" id="IPR025885">
    <property type="entry name" value="PapC_N"/>
</dbReference>
<dbReference type="InterPro" id="IPR018030">
    <property type="entry name" value="Fimbrial_membr_usher_CS"/>
</dbReference>
<dbReference type="AlphaFoldDB" id="A0A6J5H5J0"/>
<dbReference type="PROSITE" id="PS01151">
    <property type="entry name" value="FIMBRIAL_USHER"/>
    <property type="match status" value="1"/>
</dbReference>
<dbReference type="Gene3D" id="2.60.40.2070">
    <property type="match status" value="1"/>
</dbReference>
<accession>A0A6J5H5J0</accession>
<dbReference type="EMBL" id="CADIKL010000066">
    <property type="protein sequence ID" value="CAB3809322.1"/>
    <property type="molecule type" value="Genomic_DNA"/>
</dbReference>
<gene>
    <name evidence="13" type="primary">fimD</name>
    <name evidence="13" type="ORF">LMG28688_06964</name>
</gene>
<evidence type="ECO:0000259" key="12">
    <source>
        <dbReference type="Pfam" id="PF13954"/>
    </source>
</evidence>
<sequence length="927" mass="97493">MKRSVYAAAPPTRRAARRASRKELQSASRLSLSMVALGFAVPALPVFAAPVDIDAGDSGMAAPSASAYNFDNRLLLGSALGVADIERYNKASVVDPGRYQVDIYLNSNFISRMAVEFRAAQDGESYPCLSDAFLRESGVLVSGIPSGGDPANAAPAEAPLPDSPSGLAAGAHEAGGTDTPGQCLPLAKRIEGASTTFDLSRLRLEISVPQAMMKSAPRGSIDVASLDAGQTVAYVNYDTNYYTSSALGYKANSFYAGLNAGVNIGLWRLHQQSAFSYSDGGNFHYSRWNNIRAYADRPLPQIGSNLVVGQNFTGGNLLSSVGYTGFHIETDERALPDSMQGYAPVVTGIANTNARVVISQNGNTIYQTTVAPGPFRITDLNPTSFEGDLTVQVFEANGQVSSFVVPFSAVPNSRRAGSSHYSVTVGQVRQIEGAKATFADLTYERGLTNNFTLNSATRLSNDYQALLAGAVFATPAGAFGVNASWSNALDATGHHTNGWLGSVTYSHTIAATQTTFALAGYRYSTSGYRDFVDALGARAAWQTGQNWSSSTYQQRNQFTVNANQSFNSYGSLSLSLGVSNYYGAKARDTQFQISYNNHFRSLSYNLTFVRQHTGPLYTSNGPGFYAGGGQTNLQTGVQYPSSNTFMATVSIPLGSGPRSASLSGGVTLDSNSSSTYQTSVSGIADEAQTISYGLTGTAQTGDGQRSISGNIQKNLSMITMGASYSHGNGFWQGGATARGAAVAHSGGVTLGPYLADTFGVVEAKGAEGATVRNGQGAQVDRWGYAIVPSLTPYRYNDVALDSKGIGAGAELTGNQLRVAPYPGSAVLLRFATLTGHAVLIRSTLPDGKPLPLGADVLNSEGAAIGMVGQGGQVYARVPADRGVVTVKWGERHEDQCALAYDVSGRDPKAALVNLTARCTPIEASARQ</sequence>
<feature type="compositionally biased region" description="Low complexity" evidence="10">
    <location>
        <begin position="150"/>
        <end position="160"/>
    </location>
</feature>
<evidence type="ECO:0000256" key="6">
    <source>
        <dbReference type="ARBA" id="ARBA00022729"/>
    </source>
</evidence>
<dbReference type="PANTHER" id="PTHR30451:SF20">
    <property type="entry name" value="FIMBRIAE USHER"/>
    <property type="match status" value="1"/>
</dbReference>
<dbReference type="Gene3D" id="3.10.20.410">
    <property type="match status" value="1"/>
</dbReference>
<keyword evidence="9" id="KW-1029">Fimbrium biogenesis</keyword>
<evidence type="ECO:0000256" key="9">
    <source>
        <dbReference type="RuleBase" id="RU003884"/>
    </source>
</evidence>
<dbReference type="InterPro" id="IPR025949">
    <property type="entry name" value="PapC-like_C"/>
</dbReference>
<keyword evidence="7 9" id="KW-0472">Membrane</keyword>
<dbReference type="Pfam" id="PF13954">
    <property type="entry name" value="PapC_N"/>
    <property type="match status" value="1"/>
</dbReference>
<dbReference type="Gene3D" id="2.60.40.3110">
    <property type="match status" value="1"/>
</dbReference>
<keyword evidence="6" id="KW-0732">Signal</keyword>
<evidence type="ECO:0000256" key="8">
    <source>
        <dbReference type="ARBA" id="ARBA00023237"/>
    </source>
</evidence>
<dbReference type="Proteomes" id="UP000494119">
    <property type="component" value="Unassembled WGS sequence"/>
</dbReference>
<dbReference type="Pfam" id="PF00577">
    <property type="entry name" value="Usher"/>
    <property type="match status" value="2"/>
</dbReference>
<keyword evidence="8 9" id="KW-0998">Cell outer membrane</keyword>
<dbReference type="FunFam" id="2.60.40.3110:FF:000001">
    <property type="entry name" value="Putative fimbrial outer membrane usher"/>
    <property type="match status" value="1"/>
</dbReference>
<dbReference type="GO" id="GO:0009297">
    <property type="term" value="P:pilus assembly"/>
    <property type="evidence" value="ECO:0007669"/>
    <property type="project" value="InterPro"/>
</dbReference>
<evidence type="ECO:0000259" key="11">
    <source>
        <dbReference type="Pfam" id="PF13953"/>
    </source>
</evidence>
<dbReference type="Pfam" id="PF13953">
    <property type="entry name" value="PapC_C"/>
    <property type="match status" value="1"/>
</dbReference>
<feature type="region of interest" description="Disordered" evidence="10">
    <location>
        <begin position="146"/>
        <end position="180"/>
    </location>
</feature>
<reference evidence="13 14" key="1">
    <citation type="submission" date="2020-04" db="EMBL/GenBank/DDBJ databases">
        <authorList>
            <person name="De Canck E."/>
        </authorList>
    </citation>
    <scope>NUCLEOTIDE SEQUENCE [LARGE SCALE GENOMIC DNA]</scope>
    <source>
        <strain evidence="13 14">LMG 28688</strain>
    </source>
</reference>
<dbReference type="SUPFAM" id="SSF141729">
    <property type="entry name" value="FimD N-terminal domain-like"/>
    <property type="match status" value="1"/>
</dbReference>
<dbReference type="GO" id="GO:0015473">
    <property type="term" value="F:fimbrial usher porin activity"/>
    <property type="evidence" value="ECO:0007669"/>
    <property type="project" value="InterPro"/>
</dbReference>
<dbReference type="InterPro" id="IPR043142">
    <property type="entry name" value="PapC-like_C_sf"/>
</dbReference>
<dbReference type="InterPro" id="IPR000015">
    <property type="entry name" value="Fimb_usher"/>
</dbReference>
<dbReference type="InterPro" id="IPR042186">
    <property type="entry name" value="FimD_plug_dom"/>
</dbReference>
<evidence type="ECO:0000256" key="3">
    <source>
        <dbReference type="ARBA" id="ARBA00022448"/>
    </source>
</evidence>
<comment type="similarity">
    <text evidence="2 9">Belongs to the fimbrial export usher family.</text>
</comment>
<name>A0A6J5H5J0_9BURK</name>
<proteinExistence type="inferred from homology"/>
<keyword evidence="5 9" id="KW-0812">Transmembrane</keyword>
<feature type="domain" description="PapC N-terminal" evidence="12">
    <location>
        <begin position="69"/>
        <end position="240"/>
    </location>
</feature>
<dbReference type="PANTHER" id="PTHR30451">
    <property type="entry name" value="OUTER MEMBRANE USHER PROTEIN"/>
    <property type="match status" value="1"/>
</dbReference>
<dbReference type="InterPro" id="IPR037224">
    <property type="entry name" value="PapC_N_sf"/>
</dbReference>
<comment type="subcellular location">
    <subcellularLocation>
        <location evidence="1 9">Cell outer membrane</location>
        <topology evidence="1 9">Multi-pass membrane protein</topology>
    </subcellularLocation>
</comment>
<evidence type="ECO:0000256" key="2">
    <source>
        <dbReference type="ARBA" id="ARBA00008064"/>
    </source>
</evidence>
<evidence type="ECO:0000256" key="4">
    <source>
        <dbReference type="ARBA" id="ARBA00022452"/>
    </source>
</evidence>
<keyword evidence="3 9" id="KW-0813">Transport</keyword>
<keyword evidence="14" id="KW-1185">Reference proteome</keyword>